<name>A0A2T8HHB1_9SPHI</name>
<feature type="transmembrane region" description="Helical" evidence="10">
    <location>
        <begin position="148"/>
        <end position="165"/>
    </location>
</feature>
<sequence>MPQLIFDFLHQLKSTSELEWIGTVTGVACVYLAAKQHIWNWPISIVSVCCYLIIFYQHRLYGDSILQIYFLLTAIYGWYYWRKRDLSDEKPISSLSLTYIALTIAAIVVLGLSLGFTLRYWTDTDVPFADGMCTAMSFVAQFLMTRKILQSWAIWIAVNLCYIPLYLHKELAMTAVLYVIFAGIAWNGYRDWKKTYSANTLEHARNPTS</sequence>
<organism evidence="11 12">
    <name type="scientific">Sphingobacterium corticibacter</name>
    <dbReference type="NCBI Taxonomy" id="2171749"/>
    <lineage>
        <taxon>Bacteria</taxon>
        <taxon>Pseudomonadati</taxon>
        <taxon>Bacteroidota</taxon>
        <taxon>Sphingobacteriia</taxon>
        <taxon>Sphingobacteriales</taxon>
        <taxon>Sphingobacteriaceae</taxon>
        <taxon>Sphingobacterium</taxon>
    </lineage>
</organism>
<dbReference type="GO" id="GO:0005886">
    <property type="term" value="C:plasma membrane"/>
    <property type="evidence" value="ECO:0007669"/>
    <property type="project" value="UniProtKB-SubCell"/>
</dbReference>
<comment type="function">
    <text evidence="1">Required for nicotinamide riboside transport across the inner membrane.</text>
</comment>
<keyword evidence="12" id="KW-1185">Reference proteome</keyword>
<dbReference type="OrthoDB" id="9791248at2"/>
<keyword evidence="7 10" id="KW-0812">Transmembrane</keyword>
<evidence type="ECO:0000313" key="12">
    <source>
        <dbReference type="Proteomes" id="UP000245627"/>
    </source>
</evidence>
<evidence type="ECO:0000256" key="6">
    <source>
        <dbReference type="ARBA" id="ARBA00022475"/>
    </source>
</evidence>
<evidence type="ECO:0000256" key="1">
    <source>
        <dbReference type="ARBA" id="ARBA00002672"/>
    </source>
</evidence>
<evidence type="ECO:0000256" key="10">
    <source>
        <dbReference type="SAM" id="Phobius"/>
    </source>
</evidence>
<dbReference type="RefSeq" id="WP_116776206.1">
    <property type="nucleotide sequence ID" value="NZ_QDKG01000004.1"/>
</dbReference>
<dbReference type="Proteomes" id="UP000245627">
    <property type="component" value="Unassembled WGS sequence"/>
</dbReference>
<dbReference type="NCBIfam" id="TIGR01528">
    <property type="entry name" value="NMN_trans_PnuC"/>
    <property type="match status" value="1"/>
</dbReference>
<feature type="transmembrane region" description="Helical" evidence="10">
    <location>
        <begin position="64"/>
        <end position="81"/>
    </location>
</feature>
<dbReference type="EMBL" id="QDKG01000004">
    <property type="protein sequence ID" value="PVH24826.1"/>
    <property type="molecule type" value="Genomic_DNA"/>
</dbReference>
<reference evidence="11 12" key="1">
    <citation type="submission" date="2018-04" db="EMBL/GenBank/DDBJ databases">
        <title>Sphingobacterium cortibacter sp. nov.</title>
        <authorList>
            <person name="Li Y."/>
        </authorList>
    </citation>
    <scope>NUCLEOTIDE SEQUENCE [LARGE SCALE GENOMIC DNA]</scope>
    <source>
        <strain evidence="11 12">2c-3</strain>
    </source>
</reference>
<evidence type="ECO:0000256" key="8">
    <source>
        <dbReference type="ARBA" id="ARBA00022989"/>
    </source>
</evidence>
<feature type="transmembrane region" description="Helical" evidence="10">
    <location>
        <begin position="171"/>
        <end position="189"/>
    </location>
</feature>
<feature type="transmembrane region" description="Helical" evidence="10">
    <location>
        <begin position="41"/>
        <end position="58"/>
    </location>
</feature>
<gene>
    <name evidence="11" type="ORF">DC487_11945</name>
</gene>
<feature type="transmembrane region" description="Helical" evidence="10">
    <location>
        <begin position="93"/>
        <end position="114"/>
    </location>
</feature>
<protein>
    <recommendedName>
        <fullName evidence="4">Nicotinamide riboside transporter PnuC</fullName>
    </recommendedName>
</protein>
<evidence type="ECO:0000256" key="3">
    <source>
        <dbReference type="ARBA" id="ARBA00006669"/>
    </source>
</evidence>
<keyword evidence="8 10" id="KW-1133">Transmembrane helix</keyword>
<evidence type="ECO:0000256" key="9">
    <source>
        <dbReference type="ARBA" id="ARBA00023136"/>
    </source>
</evidence>
<evidence type="ECO:0000256" key="2">
    <source>
        <dbReference type="ARBA" id="ARBA00004651"/>
    </source>
</evidence>
<evidence type="ECO:0000313" key="11">
    <source>
        <dbReference type="EMBL" id="PVH24826.1"/>
    </source>
</evidence>
<comment type="similarity">
    <text evidence="3">Belongs to the nicotinamide ribonucleoside (NR) uptake permease (TC 4.B.1) family.</text>
</comment>
<dbReference type="AlphaFoldDB" id="A0A2T8HHB1"/>
<proteinExistence type="inferred from homology"/>
<dbReference type="PANTHER" id="PTHR36122:SF2">
    <property type="entry name" value="NICOTINAMIDE RIBOSIDE TRANSPORTER PNUC"/>
    <property type="match status" value="1"/>
</dbReference>
<dbReference type="PANTHER" id="PTHR36122">
    <property type="entry name" value="NICOTINAMIDE RIBOSIDE TRANSPORTER PNUC"/>
    <property type="match status" value="1"/>
</dbReference>
<keyword evidence="6" id="KW-1003">Cell membrane</keyword>
<evidence type="ECO:0000256" key="4">
    <source>
        <dbReference type="ARBA" id="ARBA00017522"/>
    </source>
</evidence>
<dbReference type="Pfam" id="PF04973">
    <property type="entry name" value="NMN_transporter"/>
    <property type="match status" value="1"/>
</dbReference>
<keyword evidence="5" id="KW-0813">Transport</keyword>
<dbReference type="GO" id="GO:0034257">
    <property type="term" value="F:nicotinamide riboside transmembrane transporter activity"/>
    <property type="evidence" value="ECO:0007669"/>
    <property type="project" value="InterPro"/>
</dbReference>
<keyword evidence="9 10" id="KW-0472">Membrane</keyword>
<evidence type="ECO:0000256" key="7">
    <source>
        <dbReference type="ARBA" id="ARBA00022692"/>
    </source>
</evidence>
<comment type="caution">
    <text evidence="11">The sequence shown here is derived from an EMBL/GenBank/DDBJ whole genome shotgun (WGS) entry which is preliminary data.</text>
</comment>
<comment type="subcellular location">
    <subcellularLocation>
        <location evidence="2">Cell membrane</location>
        <topology evidence="2">Multi-pass membrane protein</topology>
    </subcellularLocation>
</comment>
<evidence type="ECO:0000256" key="5">
    <source>
        <dbReference type="ARBA" id="ARBA00022448"/>
    </source>
</evidence>
<accession>A0A2T8HHB1</accession>
<dbReference type="InterPro" id="IPR006419">
    <property type="entry name" value="NMN_transpt_PnuC"/>
</dbReference>